<gene>
    <name evidence="7" type="ORF">ACFOVU_26075</name>
</gene>
<evidence type="ECO:0000256" key="5">
    <source>
        <dbReference type="ARBA" id="ARBA00033748"/>
    </source>
</evidence>
<dbReference type="Proteomes" id="UP001595847">
    <property type="component" value="Unassembled WGS sequence"/>
</dbReference>
<evidence type="ECO:0000256" key="2">
    <source>
        <dbReference type="ARBA" id="ARBA00022643"/>
    </source>
</evidence>
<feature type="domain" description="Luciferase-like" evidence="6">
    <location>
        <begin position="23"/>
        <end position="268"/>
    </location>
</feature>
<name>A0ABV8FXM3_9ACTN</name>
<reference evidence="8" key="1">
    <citation type="journal article" date="2019" name="Int. J. Syst. Evol. Microbiol.">
        <title>The Global Catalogue of Microorganisms (GCM) 10K type strain sequencing project: providing services to taxonomists for standard genome sequencing and annotation.</title>
        <authorList>
            <consortium name="The Broad Institute Genomics Platform"/>
            <consortium name="The Broad Institute Genome Sequencing Center for Infectious Disease"/>
            <person name="Wu L."/>
            <person name="Ma J."/>
        </authorList>
    </citation>
    <scope>NUCLEOTIDE SEQUENCE [LARGE SCALE GENOMIC DNA]</scope>
    <source>
        <strain evidence="8">TBRC 1826</strain>
    </source>
</reference>
<keyword evidence="1" id="KW-0285">Flavoprotein</keyword>
<dbReference type="PANTHER" id="PTHR30011:SF16">
    <property type="entry name" value="C2H2 FINGER DOMAIN TRANSCRIPTION FACTOR (EUROFUNG)-RELATED"/>
    <property type="match status" value="1"/>
</dbReference>
<keyword evidence="2" id="KW-0288">FMN</keyword>
<dbReference type="SUPFAM" id="SSF51679">
    <property type="entry name" value="Bacterial luciferase-like"/>
    <property type="match status" value="1"/>
</dbReference>
<keyword evidence="4" id="KW-0503">Monooxygenase</keyword>
<comment type="similarity">
    <text evidence="5">Belongs to the NtaA/SnaA/DszA monooxygenase family.</text>
</comment>
<dbReference type="Pfam" id="PF00296">
    <property type="entry name" value="Bac_luciferase"/>
    <property type="match status" value="1"/>
</dbReference>
<dbReference type="RefSeq" id="WP_378537830.1">
    <property type="nucleotide sequence ID" value="NZ_JBHSBH010000015.1"/>
</dbReference>
<keyword evidence="3" id="KW-0560">Oxidoreductase</keyword>
<evidence type="ECO:0000256" key="4">
    <source>
        <dbReference type="ARBA" id="ARBA00023033"/>
    </source>
</evidence>
<protein>
    <submittedName>
        <fullName evidence="7">LLM class flavin-dependent oxidoreductase</fullName>
    </submittedName>
</protein>
<proteinExistence type="inferred from homology"/>
<dbReference type="PANTHER" id="PTHR30011">
    <property type="entry name" value="ALKANESULFONATE MONOOXYGENASE-RELATED"/>
    <property type="match status" value="1"/>
</dbReference>
<dbReference type="InterPro" id="IPR011251">
    <property type="entry name" value="Luciferase-like_dom"/>
</dbReference>
<dbReference type="InterPro" id="IPR016215">
    <property type="entry name" value="NTA_MOA"/>
</dbReference>
<organism evidence="7 8">
    <name type="scientific">Nocardiopsis sediminis</name>
    <dbReference type="NCBI Taxonomy" id="1778267"/>
    <lineage>
        <taxon>Bacteria</taxon>
        <taxon>Bacillati</taxon>
        <taxon>Actinomycetota</taxon>
        <taxon>Actinomycetes</taxon>
        <taxon>Streptosporangiales</taxon>
        <taxon>Nocardiopsidaceae</taxon>
        <taxon>Nocardiopsis</taxon>
    </lineage>
</organism>
<evidence type="ECO:0000313" key="7">
    <source>
        <dbReference type="EMBL" id="MFC3999406.1"/>
    </source>
</evidence>
<dbReference type="EMBL" id="JBHSBH010000015">
    <property type="protein sequence ID" value="MFC3999406.1"/>
    <property type="molecule type" value="Genomic_DNA"/>
</dbReference>
<dbReference type="InterPro" id="IPR051260">
    <property type="entry name" value="Diverse_substr_monoxygenases"/>
</dbReference>
<evidence type="ECO:0000313" key="8">
    <source>
        <dbReference type="Proteomes" id="UP001595847"/>
    </source>
</evidence>
<dbReference type="PIRSF" id="PIRSF000337">
    <property type="entry name" value="NTA_MOA"/>
    <property type="match status" value="1"/>
</dbReference>
<keyword evidence="8" id="KW-1185">Reference proteome</keyword>
<sequence length="366" mass="37907">MPDTPRRPIPIGYELPVAGAGRARESAVSAARRAEAGAVDFLLLADRPATGPGASDPGPPAAIVTASYLATLTRRIGLVVAAAPAYHEPFNLARMIASLDHISGGRAGWSVATAPDERADANHRREGTDPAAGRDARTAEFVPLVKDLWDTWEDGAFIRDKASGAFVDGDRIHPLHHSGPAFRVRGPLNLARPPQGHPVVLAPAAPPGSGDGPWHEADAVLIGAPPAGGARAATAHASSTGRPHAPLTLAAITPVVAPTRDEARALHDEIGAPAGDGDRAVVAGDPADIADRIEAWADAGSADGFTVRFTPLPGQLAAFTDLVLPELRRRGRLRTAYDAPTLRGHLGLARPGNRLAARTAATAQRS</sequence>
<accession>A0ABV8FXM3</accession>
<evidence type="ECO:0000256" key="3">
    <source>
        <dbReference type="ARBA" id="ARBA00023002"/>
    </source>
</evidence>
<dbReference type="InterPro" id="IPR036661">
    <property type="entry name" value="Luciferase-like_sf"/>
</dbReference>
<comment type="caution">
    <text evidence="7">The sequence shown here is derived from an EMBL/GenBank/DDBJ whole genome shotgun (WGS) entry which is preliminary data.</text>
</comment>
<dbReference type="Gene3D" id="3.20.20.30">
    <property type="entry name" value="Luciferase-like domain"/>
    <property type="match status" value="1"/>
</dbReference>
<evidence type="ECO:0000259" key="6">
    <source>
        <dbReference type="Pfam" id="PF00296"/>
    </source>
</evidence>
<evidence type="ECO:0000256" key="1">
    <source>
        <dbReference type="ARBA" id="ARBA00022630"/>
    </source>
</evidence>